<dbReference type="AlphaFoldDB" id="D7G7M4"/>
<evidence type="ECO:0000313" key="5">
    <source>
        <dbReference type="Proteomes" id="UP000002630"/>
    </source>
</evidence>
<accession>D7G7M4</accession>
<evidence type="ECO:0000256" key="2">
    <source>
        <dbReference type="SAM" id="MobiDB-lite"/>
    </source>
</evidence>
<protein>
    <recommendedName>
        <fullName evidence="3">Tetratricopeptide repeat protein 5 OB fold domain-containing protein</fullName>
    </recommendedName>
</protein>
<gene>
    <name evidence="4" type="ORF">Esi_0084_0063</name>
</gene>
<evidence type="ECO:0000313" key="4">
    <source>
        <dbReference type="EMBL" id="CBJ27763.1"/>
    </source>
</evidence>
<dbReference type="InterPro" id="IPR032076">
    <property type="entry name" value="TTC5_OB"/>
</dbReference>
<evidence type="ECO:0000256" key="1">
    <source>
        <dbReference type="PROSITE-ProRule" id="PRU00339"/>
    </source>
</evidence>
<dbReference type="eggNOG" id="ENOG502QQ6C">
    <property type="taxonomic scope" value="Eukaryota"/>
</dbReference>
<dbReference type="InterPro" id="IPR011990">
    <property type="entry name" value="TPR-like_helical_dom_sf"/>
</dbReference>
<feature type="region of interest" description="Disordered" evidence="2">
    <location>
        <begin position="375"/>
        <end position="480"/>
    </location>
</feature>
<dbReference type="InterPro" id="IPR038645">
    <property type="entry name" value="TTC5_OB_sf"/>
</dbReference>
<dbReference type="EMBL" id="FN649075">
    <property type="protein sequence ID" value="CBJ27763.1"/>
    <property type="molecule type" value="Genomic_DNA"/>
</dbReference>
<dbReference type="EMBL" id="FN649746">
    <property type="protein sequence ID" value="CBJ27763.1"/>
    <property type="molecule type" value="Genomic_DNA"/>
</dbReference>
<dbReference type="STRING" id="2880.D7G7M4"/>
<dbReference type="OrthoDB" id="423589at2759"/>
<dbReference type="Proteomes" id="UP000002630">
    <property type="component" value="Linkage Group LG21"/>
</dbReference>
<feature type="domain" description="Tetratricopeptide repeat protein 5 OB fold" evidence="3">
    <location>
        <begin position="266"/>
        <end position="342"/>
    </location>
</feature>
<name>D7G7M4_ECTSI</name>
<reference evidence="4 5" key="1">
    <citation type="journal article" date="2010" name="Nature">
        <title>The Ectocarpus genome and the independent evolution of multicellularity in brown algae.</title>
        <authorList>
            <person name="Cock J.M."/>
            <person name="Sterck L."/>
            <person name="Rouze P."/>
            <person name="Scornet D."/>
            <person name="Allen A.E."/>
            <person name="Amoutzias G."/>
            <person name="Anthouard V."/>
            <person name="Artiguenave F."/>
            <person name="Aury J.M."/>
            <person name="Badger J.H."/>
            <person name="Beszteri B."/>
            <person name="Billiau K."/>
            <person name="Bonnet E."/>
            <person name="Bothwell J.H."/>
            <person name="Bowler C."/>
            <person name="Boyen C."/>
            <person name="Brownlee C."/>
            <person name="Carrano C.J."/>
            <person name="Charrier B."/>
            <person name="Cho G.Y."/>
            <person name="Coelho S.M."/>
            <person name="Collen J."/>
            <person name="Corre E."/>
            <person name="Da Silva C."/>
            <person name="Delage L."/>
            <person name="Delaroque N."/>
            <person name="Dittami S.M."/>
            <person name="Doulbeau S."/>
            <person name="Elias M."/>
            <person name="Farnham G."/>
            <person name="Gachon C.M."/>
            <person name="Gschloessl B."/>
            <person name="Heesch S."/>
            <person name="Jabbari K."/>
            <person name="Jubin C."/>
            <person name="Kawai H."/>
            <person name="Kimura K."/>
            <person name="Kloareg B."/>
            <person name="Kupper F.C."/>
            <person name="Lang D."/>
            <person name="Le Bail A."/>
            <person name="Leblanc C."/>
            <person name="Lerouge P."/>
            <person name="Lohr M."/>
            <person name="Lopez P.J."/>
            <person name="Martens C."/>
            <person name="Maumus F."/>
            <person name="Michel G."/>
            <person name="Miranda-Saavedra D."/>
            <person name="Morales J."/>
            <person name="Moreau H."/>
            <person name="Motomura T."/>
            <person name="Nagasato C."/>
            <person name="Napoli C.A."/>
            <person name="Nelson D.R."/>
            <person name="Nyvall-Collen P."/>
            <person name="Peters A.F."/>
            <person name="Pommier C."/>
            <person name="Potin P."/>
            <person name="Poulain J."/>
            <person name="Quesneville H."/>
            <person name="Read B."/>
            <person name="Rensing S.A."/>
            <person name="Ritter A."/>
            <person name="Rousvoal S."/>
            <person name="Samanta M."/>
            <person name="Samson G."/>
            <person name="Schroeder D.C."/>
            <person name="Segurens B."/>
            <person name="Strittmatter M."/>
            <person name="Tonon T."/>
            <person name="Tregear J.W."/>
            <person name="Valentin K."/>
            <person name="von Dassow P."/>
            <person name="Yamagishi T."/>
            <person name="Van de Peer Y."/>
            <person name="Wincker P."/>
        </authorList>
    </citation>
    <scope>NUCLEOTIDE SEQUENCE [LARGE SCALE GENOMIC DNA]</scope>
    <source>
        <strain evidence="5">Ec32 / CCAP1310/4</strain>
    </source>
</reference>
<dbReference type="Pfam" id="PF16669">
    <property type="entry name" value="TTC5_OB"/>
    <property type="match status" value="1"/>
</dbReference>
<organism evidence="4 5">
    <name type="scientific">Ectocarpus siliculosus</name>
    <name type="common">Brown alga</name>
    <name type="synonym">Conferva siliculosa</name>
    <dbReference type="NCBI Taxonomy" id="2880"/>
    <lineage>
        <taxon>Eukaryota</taxon>
        <taxon>Sar</taxon>
        <taxon>Stramenopiles</taxon>
        <taxon>Ochrophyta</taxon>
        <taxon>PX clade</taxon>
        <taxon>Phaeophyceae</taxon>
        <taxon>Ectocarpales</taxon>
        <taxon>Ectocarpaceae</taxon>
        <taxon>Ectocarpus</taxon>
    </lineage>
</organism>
<dbReference type="SUPFAM" id="SSF48452">
    <property type="entry name" value="TPR-like"/>
    <property type="match status" value="1"/>
</dbReference>
<feature type="compositionally biased region" description="Gly residues" evidence="2">
    <location>
        <begin position="382"/>
        <end position="391"/>
    </location>
</feature>
<feature type="compositionally biased region" description="Polar residues" evidence="2">
    <location>
        <begin position="399"/>
        <end position="408"/>
    </location>
</feature>
<dbReference type="PROSITE" id="PS50005">
    <property type="entry name" value="TPR"/>
    <property type="match status" value="1"/>
</dbReference>
<evidence type="ECO:0000259" key="3">
    <source>
        <dbReference type="Pfam" id="PF16669"/>
    </source>
</evidence>
<keyword evidence="1" id="KW-0802">TPR repeat</keyword>
<dbReference type="Gene3D" id="2.40.50.550">
    <property type="match status" value="1"/>
</dbReference>
<feature type="repeat" description="TPR" evidence="1">
    <location>
        <begin position="181"/>
        <end position="214"/>
    </location>
</feature>
<proteinExistence type="predicted"/>
<sequence>MRLEVQAREVTEALSRVGNVRGLSKRARVSYIRGRALDVFTKFNPNAEKCLAKAVKLHPSEPDGWTALAHCYWKKPDLFAAKRCFLTSLEKARKADTLQQLSMLLRQMPGTAEEKGAQLEESLRLAKEAVTLDVECGYSWYVLGNGYVASFFGSSRGIKDLDRALQAYKKAEAYGGEKGNPDLFFNRAQVFQYREDYPESIRDFRLARELDPMLPVNQALHSIETGVDRLSKLVEKKGGLKTKRLSQLIAPLRGESLRRGLGGTYHLVGLRELRLGRNMGVAVALKVVMPAGQSSQPPERLVVVDRSGECAVLSLYSISAEACEKIQSKDTLVVRNPDFRTICLGTRPPASSSQIKTAGLSHDRPMNAIEAPSTVVDTNGRGATGMNGGGSTYDDSVVADQSANSTKSLARAGAAPLPPRGANETTAVSTDGLKKDGGIGTRPDSGQSRAATAAAASDDGQTRRPGGGTERISSGVGAPPNAGAVAVPTVSYPGIQADPAQVLLNGETMAASFSPPAVSLAAFDK</sequence>
<keyword evidence="5" id="KW-1185">Reference proteome</keyword>
<dbReference type="SMART" id="SM00028">
    <property type="entry name" value="TPR"/>
    <property type="match status" value="2"/>
</dbReference>
<dbReference type="InterPro" id="IPR019734">
    <property type="entry name" value="TPR_rpt"/>
</dbReference>
<dbReference type="Gene3D" id="1.25.40.10">
    <property type="entry name" value="Tetratricopeptide repeat domain"/>
    <property type="match status" value="1"/>
</dbReference>
<dbReference type="InParanoid" id="D7G7M4"/>